<name>F8N5A0_9BACT</name>
<evidence type="ECO:0000313" key="2">
    <source>
        <dbReference type="Proteomes" id="UP000002772"/>
    </source>
</evidence>
<dbReference type="EMBL" id="GL945016">
    <property type="protein sequence ID" value="EGN58265.1"/>
    <property type="molecule type" value="Genomic_DNA"/>
</dbReference>
<proteinExistence type="predicted"/>
<dbReference type="AlphaFoldDB" id="F8N5A0"/>
<protein>
    <submittedName>
        <fullName evidence="1">Uncharacterized protein</fullName>
    </submittedName>
</protein>
<sequence length="57" mass="6328">MISSFKKGFELIKLEDRCEIVNTPVVSLVSDQITEDVQLHDNPGIASMSSQSSVIYK</sequence>
<gene>
    <name evidence="1" type="ORF">Premu_0061</name>
</gene>
<reference evidence="2" key="1">
    <citation type="journal article" date="2011" name="Stand. Genomic Sci.">
        <title>Non-contiguous finished genome sequence of the opportunistic oral pathogen Prevotella multisaccharivorax type strain (PPPA20).</title>
        <authorList>
            <person name="Pati A."/>
            <person name="Gronow S."/>
            <person name="Lu M."/>
            <person name="Lapidus A."/>
            <person name="Nolan M."/>
            <person name="Lucas S."/>
            <person name="Hammon N."/>
            <person name="Deshpande S."/>
            <person name="Cheng J.F."/>
            <person name="Tapia R."/>
            <person name="Han C."/>
            <person name="Goodwin L."/>
            <person name="Pitluck S."/>
            <person name="Liolios K."/>
            <person name="Pagani I."/>
            <person name="Mavromatis K."/>
            <person name="Mikhailova N."/>
            <person name="Huntemann M."/>
            <person name="Chen A."/>
            <person name="Palaniappan K."/>
            <person name="Land M."/>
            <person name="Hauser L."/>
            <person name="Detter J.C."/>
            <person name="Brambilla E.M."/>
            <person name="Rohde M."/>
            <person name="Goker M."/>
            <person name="Woyke T."/>
            <person name="Bristow J."/>
            <person name="Eisen J.A."/>
            <person name="Markowitz V."/>
            <person name="Hugenholtz P."/>
            <person name="Kyrpides N.C."/>
            <person name="Klenk H.P."/>
            <person name="Ivanova N."/>
        </authorList>
    </citation>
    <scope>NUCLEOTIDE SEQUENCE [LARGE SCALE GENOMIC DNA]</scope>
    <source>
        <strain evidence="2">DSM 17128</strain>
    </source>
</reference>
<accession>F8N5A0</accession>
<dbReference type="STRING" id="688246.Premu_0061"/>
<dbReference type="HOGENOM" id="CLU_2992901_0_0_10"/>
<organism evidence="1 2">
    <name type="scientific">Hallella multisaccharivorax DSM 17128</name>
    <dbReference type="NCBI Taxonomy" id="688246"/>
    <lineage>
        <taxon>Bacteria</taxon>
        <taxon>Pseudomonadati</taxon>
        <taxon>Bacteroidota</taxon>
        <taxon>Bacteroidia</taxon>
        <taxon>Bacteroidales</taxon>
        <taxon>Prevotellaceae</taxon>
        <taxon>Hallella</taxon>
    </lineage>
</organism>
<dbReference type="Proteomes" id="UP000002772">
    <property type="component" value="Unassembled WGS sequence"/>
</dbReference>
<evidence type="ECO:0000313" key="1">
    <source>
        <dbReference type="EMBL" id="EGN58265.1"/>
    </source>
</evidence>
<keyword evidence="2" id="KW-1185">Reference proteome</keyword>